<feature type="domain" description="tRNA (32-2'-O)-methyltransferase regulator THADA-like TPR repeats region" evidence="6">
    <location>
        <begin position="302"/>
        <end position="509"/>
    </location>
</feature>
<gene>
    <name evidence="8 10" type="ORF">CBG22281</name>
    <name evidence="8" type="ORF">CBG_22281</name>
</gene>
<evidence type="ECO:0000256" key="3">
    <source>
        <dbReference type="ARBA" id="ARBA00035698"/>
    </source>
</evidence>
<organism evidence="8 9">
    <name type="scientific">Caenorhabditis briggsae</name>
    <dbReference type="NCBI Taxonomy" id="6238"/>
    <lineage>
        <taxon>Eukaryota</taxon>
        <taxon>Metazoa</taxon>
        <taxon>Ecdysozoa</taxon>
        <taxon>Nematoda</taxon>
        <taxon>Chromadorea</taxon>
        <taxon>Rhabditida</taxon>
        <taxon>Rhabditina</taxon>
        <taxon>Rhabditomorpha</taxon>
        <taxon>Rhabditoidea</taxon>
        <taxon>Rhabditidae</taxon>
        <taxon>Peloderinae</taxon>
        <taxon>Caenorhabditis</taxon>
    </lineage>
</organism>
<evidence type="ECO:0000259" key="7">
    <source>
        <dbReference type="Pfam" id="PF25151"/>
    </source>
</evidence>
<dbReference type="STRING" id="6238.A8Y1Z2"/>
<sequence length="1427" mass="164535">MPVRVAGKAIRDLEYLHSKVNLSELFDGEPPAMHSHIERTLEASETFLSDNDTVMFASATMKRILIIYQNSTAELPKQYWNPIILHIRRIWDYSADRVCHDAVDTFSTLLEIHLRQCEECLDRPAGDSHANCDWINEITQWLLEPTSLCRSRFRCISHLVGQCPTLRLNLGRDFFARTYPLISNPSFSSVIFQLIVDNIFDRDELWEMHCQELLSTTDAKLIKSRLIPLLQKYHSGNKKDQKPLESDTAVKFLNHLLIQLNSNNPPSDLQSQLEIVHALVCTTWPRKQGKDNDQPANLVDFSNWSQCITDRTMSAAIVHVETDVRLAAFRLVVENPRKTIAFNEQDIEYIKTFLASNMPIQSPSNRQQLLAAYKFMCQRLGASAESYLKMPQPQDRDSDSFSPDSSSLENSNTLKYKLGKDLWIHPIPESYIQLAKWMAKLAFESISSKANYYRRIMGLGQIDVLFNRENFITDGKQLFADRLNLDSTLGSDRHKLVMDCLDDSYDLVQNTALGLLKKLDFGNIKMNEENYLNDALELMTSTRSRNSTSAVFRMQYYLARQPERYTACLRRFLQDLNERANGAEKELMLITSLPVHPILNMIELLLKNATWQNSEEAKLAFYKEDILKELLPICNRIVAIVSPVVHNMSPEGYIPDEMLNEMYGTTTDRLAELSQHLLVCCWRAHKHVSGIFSWIIEVLAPKKIVSKEEIEAIGTFYWTQLTECKHRGAFESATEGFTQLCQFLWTTDIEDLPKPETWLDEILAATRGEQDLTNLCSTRRSAGLPHLVHSIVSTEPRSNENAALFKATSSLLSMDGKTVMYRVHSMNVMKVLIQSSQLHERIVYCYEQCLKVAIDACRADWSERNAASQLFAALRTKIFGVMRSAQRSLQVDGKNRKSNYEFFSKFPTLYRFLYEQIENHENHSEFSLLPPLVVLTHLYTPPSSTDLYPLGPFIPPLLRIALREKHESLRAHAVAAILAISDVYAKADLSQWVQEFKFDKFQNASQNQLHSFLLIVEGLGNYGEYFNRMLQVVKHVLESLVFRGWCDFTINQLLTIANSFGLNFDVDDVDLTKAVLSKRPIAVRLLRDRDAFKSEMCHHLRSYDTRRELYRTIYKQGWDACIMVSRFHSIFSSLINFFQLFRAHVINIAIMDLASLQTVQCDAKRIMKILTCTTDEFMSQQNMQKAVETIEKHLDTPDHSWTLPSTMAYATKIRYGGCLYPDNELISWIRESYELDDPETKQVGFGRGLDPTCRLNLVFQIALDLGGMFVSRIPSKLSYTESDKEIISAVMLYLQDESDFMRQRENPSNRKFFQTAYHLGHLIHDTGYRALNPEICRVLVTKYCLNDGNEKLERFSIPENRHKTMEEVQNTVVFPIHLNSHFFQRDDLFDACAVNQYEESQLFGDIQLYETSLGFSGYNQEMYDIEY</sequence>
<dbReference type="KEGG" id="cbr:CBG_22281"/>
<dbReference type="HOGENOM" id="CLU_256007_0_0_1"/>
<dbReference type="InParanoid" id="A8Y1Z2"/>
<dbReference type="InterPro" id="IPR051954">
    <property type="entry name" value="tRNA_methyltransferase_THADA"/>
</dbReference>
<dbReference type="PANTHER" id="PTHR14387:SF7">
    <property type="entry name" value="THYROID ADENOMA-ASSOCIATED PROTEIN"/>
    <property type="match status" value="1"/>
</dbReference>
<evidence type="ECO:0000256" key="1">
    <source>
        <dbReference type="ARBA" id="ARBA00010409"/>
    </source>
</evidence>
<dbReference type="EMBL" id="HE601428">
    <property type="protein sequence ID" value="CAP38912.2"/>
    <property type="molecule type" value="Genomic_DNA"/>
</dbReference>
<dbReference type="WormBase" id="CBG22281">
    <property type="protein sequence ID" value="CBP20328"/>
    <property type="gene ID" value="WBGene00040882"/>
</dbReference>
<dbReference type="Pfam" id="PF25150">
    <property type="entry name" value="TPR_Trm732"/>
    <property type="match status" value="1"/>
</dbReference>
<evidence type="ECO:0000256" key="4">
    <source>
        <dbReference type="SAM" id="MobiDB-lite"/>
    </source>
</evidence>
<evidence type="ECO:0000313" key="10">
    <source>
        <dbReference type="WormBase" id="CBG22281"/>
    </source>
</evidence>
<evidence type="ECO:0000259" key="6">
    <source>
        <dbReference type="Pfam" id="PF25150"/>
    </source>
</evidence>
<dbReference type="Proteomes" id="UP000008549">
    <property type="component" value="Unassembled WGS sequence"/>
</dbReference>
<evidence type="ECO:0000313" key="9">
    <source>
        <dbReference type="Proteomes" id="UP000008549"/>
    </source>
</evidence>
<dbReference type="RefSeq" id="XP_045097535.1">
    <property type="nucleotide sequence ID" value="XM_045242395.1"/>
</dbReference>
<dbReference type="Pfam" id="PF10350">
    <property type="entry name" value="DUF2428"/>
    <property type="match status" value="1"/>
</dbReference>
<comment type="similarity">
    <text evidence="1">Belongs to the THADA family.</text>
</comment>
<feature type="region of interest" description="Disordered" evidence="4">
    <location>
        <begin position="390"/>
        <end position="410"/>
    </location>
</feature>
<dbReference type="InterPro" id="IPR016024">
    <property type="entry name" value="ARM-type_fold"/>
</dbReference>
<dbReference type="InterPro" id="IPR019442">
    <property type="entry name" value="THADA/TRM732_DUF2428"/>
</dbReference>
<protein>
    <recommendedName>
        <fullName evidence="3">tRNA (32-2'-O)-methyltransferase regulator THADA</fullName>
    </recommendedName>
</protein>
<dbReference type="InterPro" id="IPR056843">
    <property type="entry name" value="THADA-like_TPR"/>
</dbReference>
<evidence type="ECO:0000256" key="2">
    <source>
        <dbReference type="ARBA" id="ARBA00022694"/>
    </source>
</evidence>
<dbReference type="OMA" id="EHECFLV"/>
<dbReference type="CTD" id="8581026"/>
<dbReference type="GO" id="GO:0030488">
    <property type="term" value="P:tRNA methylation"/>
    <property type="evidence" value="ECO:0000318"/>
    <property type="project" value="GO_Central"/>
</dbReference>
<name>A8Y1Z2_CAEBR</name>
<evidence type="ECO:0000259" key="5">
    <source>
        <dbReference type="Pfam" id="PF10350"/>
    </source>
</evidence>
<feature type="domain" description="tRNA (32-2'-O)-methyltransferase regulator THADA-like C-terminal TPR repeats region" evidence="7">
    <location>
        <begin position="864"/>
        <end position="1017"/>
    </location>
</feature>
<feature type="domain" description="DUF2428" evidence="5">
    <location>
        <begin position="626"/>
        <end position="861"/>
    </location>
</feature>
<proteinExistence type="inferred from homology"/>
<dbReference type="GeneID" id="8581026"/>
<keyword evidence="2" id="KW-0819">tRNA processing</keyword>
<keyword evidence="9" id="KW-1185">Reference proteome</keyword>
<dbReference type="SUPFAM" id="SSF48371">
    <property type="entry name" value="ARM repeat"/>
    <property type="match status" value="1"/>
</dbReference>
<dbReference type="eggNOG" id="KOG1810">
    <property type="taxonomic scope" value="Eukaryota"/>
</dbReference>
<dbReference type="InterPro" id="IPR056842">
    <property type="entry name" value="THADA-like_TPR_C"/>
</dbReference>
<accession>A8Y1Z2</accession>
<dbReference type="FunCoup" id="A8Y1Z2">
    <property type="interactions" value="2"/>
</dbReference>
<reference evidence="8 9" key="1">
    <citation type="journal article" date="2003" name="PLoS Biol.">
        <title>The genome sequence of Caenorhabditis briggsae: a platform for comparative genomics.</title>
        <authorList>
            <person name="Stein L.D."/>
            <person name="Bao Z."/>
            <person name="Blasiar D."/>
            <person name="Blumenthal T."/>
            <person name="Brent M.R."/>
            <person name="Chen N."/>
            <person name="Chinwalla A."/>
            <person name="Clarke L."/>
            <person name="Clee C."/>
            <person name="Coghlan A."/>
            <person name="Coulson A."/>
            <person name="D'Eustachio P."/>
            <person name="Fitch D.H."/>
            <person name="Fulton L.A."/>
            <person name="Fulton R.E."/>
            <person name="Griffiths-Jones S."/>
            <person name="Harris T.W."/>
            <person name="Hillier L.W."/>
            <person name="Kamath R."/>
            <person name="Kuwabara P.E."/>
            <person name="Mardis E.R."/>
            <person name="Marra M.A."/>
            <person name="Miner T.L."/>
            <person name="Minx P."/>
            <person name="Mullikin J.C."/>
            <person name="Plumb R.W."/>
            <person name="Rogers J."/>
            <person name="Schein J.E."/>
            <person name="Sohrmann M."/>
            <person name="Spieth J."/>
            <person name="Stajich J.E."/>
            <person name="Wei C."/>
            <person name="Willey D."/>
            <person name="Wilson R.K."/>
            <person name="Durbin R."/>
            <person name="Waterston R.H."/>
        </authorList>
    </citation>
    <scope>NUCLEOTIDE SEQUENCE [LARGE SCALE GENOMIC DNA]</scope>
    <source>
        <strain evidence="8 9">AF16</strain>
    </source>
</reference>
<reference evidence="8 9" key="2">
    <citation type="journal article" date="2011" name="PLoS Genet.">
        <title>Caenorhabditis briggsae recombinant inbred line genotypes reveal inter-strain incompatibility and the evolution of recombination.</title>
        <authorList>
            <person name="Ross J.A."/>
            <person name="Koboldt D.C."/>
            <person name="Staisch J.E."/>
            <person name="Chamberlin H.M."/>
            <person name="Gupta B.P."/>
            <person name="Miller R.D."/>
            <person name="Baird S.E."/>
            <person name="Haag E.S."/>
        </authorList>
    </citation>
    <scope>NUCLEOTIDE SEQUENCE [LARGE SCALE GENOMIC DNA]</scope>
    <source>
        <strain evidence="8 9">AF16</strain>
    </source>
</reference>
<evidence type="ECO:0000313" key="8">
    <source>
        <dbReference type="EMBL" id="CAP38912.2"/>
    </source>
</evidence>
<dbReference type="Pfam" id="PF25151">
    <property type="entry name" value="TPR_Trm732_C"/>
    <property type="match status" value="1"/>
</dbReference>
<dbReference type="PANTHER" id="PTHR14387">
    <property type="entry name" value="THADA/DEATH RECEPTOR INTERACTING PROTEIN"/>
    <property type="match status" value="1"/>
</dbReference>